<reference evidence="6 7" key="1">
    <citation type="submission" date="2023-10" db="EMBL/GenBank/DDBJ databases">
        <title>Novel methanotroph of the genus Methylocapsa from a subarctic wetland.</title>
        <authorList>
            <person name="Belova S.E."/>
            <person name="Oshkin I.Y."/>
            <person name="Miroshnikov K."/>
            <person name="Dedysh S.N."/>
        </authorList>
    </citation>
    <scope>NUCLEOTIDE SEQUENCE [LARGE SCALE GENOMIC DNA]</scope>
    <source>
        <strain evidence="6 7">RX1</strain>
    </source>
</reference>
<gene>
    <name evidence="6" type="ORF">RZS28_11605</name>
</gene>
<evidence type="ECO:0000256" key="2">
    <source>
        <dbReference type="ARBA" id="ARBA00023267"/>
    </source>
</evidence>
<evidence type="ECO:0000313" key="6">
    <source>
        <dbReference type="EMBL" id="WOJ88470.1"/>
    </source>
</evidence>
<dbReference type="InterPro" id="IPR003142">
    <property type="entry name" value="BPL_C"/>
</dbReference>
<dbReference type="PANTHER" id="PTHR12835:SF5">
    <property type="entry name" value="BIOTIN--PROTEIN LIGASE"/>
    <property type="match status" value="1"/>
</dbReference>
<dbReference type="Proteomes" id="UP001626536">
    <property type="component" value="Chromosome"/>
</dbReference>
<evidence type="ECO:0000259" key="5">
    <source>
        <dbReference type="PROSITE" id="PS51733"/>
    </source>
</evidence>
<dbReference type="InterPro" id="IPR004408">
    <property type="entry name" value="Biotin_CoA_COase_ligase"/>
</dbReference>
<evidence type="ECO:0000256" key="3">
    <source>
        <dbReference type="ARBA" id="ARBA00024227"/>
    </source>
</evidence>
<evidence type="ECO:0000256" key="4">
    <source>
        <dbReference type="ARBA" id="ARBA00047846"/>
    </source>
</evidence>
<dbReference type="EC" id="6.3.4.15" evidence="3"/>
<dbReference type="RefSeq" id="WP_407337905.1">
    <property type="nucleotide sequence ID" value="NZ_CP136862.1"/>
</dbReference>
<accession>A0ABZ0HQ39</accession>
<dbReference type="GO" id="GO:0004077">
    <property type="term" value="F:biotin--[biotin carboxyl-carrier protein] ligase activity"/>
    <property type="evidence" value="ECO:0007669"/>
    <property type="project" value="UniProtKB-EC"/>
</dbReference>
<sequence length="262" mass="27373">MRLAGSAHDKGFRLARHGRLVSTNDEALTRAKSGDPGRLWIIAESQSGGRGRNGRVWSSPPGNLYASLLLIDPAPPRRAPELGFVAGIALALALRGVLSGDHRLAIKWPNDILHDGAKLGGILLEATSLSDGRFACVAGIGINCRSHPQDTLYPATNLAAVTGGAVTAELVFERLSTAMAEWLEVWAAGNGFEMIRAEWLSLAAGLGGRISVSRAGQSIEGVFKTIDPTGRLIVEQASGEAAIEAGDVFLLAQPAGAIAALQ</sequence>
<dbReference type="InterPro" id="IPR045864">
    <property type="entry name" value="aa-tRNA-synth_II/BPL/LPL"/>
</dbReference>
<dbReference type="CDD" id="cd16442">
    <property type="entry name" value="BPL"/>
    <property type="match status" value="1"/>
</dbReference>
<dbReference type="Gene3D" id="2.30.30.100">
    <property type="match status" value="1"/>
</dbReference>
<evidence type="ECO:0000256" key="1">
    <source>
        <dbReference type="ARBA" id="ARBA00022598"/>
    </source>
</evidence>
<dbReference type="NCBIfam" id="TIGR00121">
    <property type="entry name" value="birA_ligase"/>
    <property type="match status" value="1"/>
</dbReference>
<dbReference type="EMBL" id="CP136862">
    <property type="protein sequence ID" value="WOJ88470.1"/>
    <property type="molecule type" value="Genomic_DNA"/>
</dbReference>
<dbReference type="SUPFAM" id="SSF55681">
    <property type="entry name" value="Class II aaRS and biotin synthetases"/>
    <property type="match status" value="1"/>
</dbReference>
<proteinExistence type="predicted"/>
<dbReference type="Pfam" id="PF02237">
    <property type="entry name" value="BPL_C"/>
    <property type="match status" value="1"/>
</dbReference>
<dbReference type="PANTHER" id="PTHR12835">
    <property type="entry name" value="BIOTIN PROTEIN LIGASE"/>
    <property type="match status" value="1"/>
</dbReference>
<dbReference type="Pfam" id="PF03099">
    <property type="entry name" value="BPL_LplA_LipB"/>
    <property type="match status" value="1"/>
</dbReference>
<protein>
    <recommendedName>
        <fullName evidence="3">biotin--[biotin carboxyl-carrier protein] ligase</fullName>
        <ecNumber evidence="3">6.3.4.15</ecNumber>
    </recommendedName>
</protein>
<dbReference type="InterPro" id="IPR004143">
    <property type="entry name" value="BPL_LPL_catalytic"/>
</dbReference>
<evidence type="ECO:0000313" key="7">
    <source>
        <dbReference type="Proteomes" id="UP001626536"/>
    </source>
</evidence>
<feature type="domain" description="BPL/LPL catalytic" evidence="5">
    <location>
        <begin position="13"/>
        <end position="187"/>
    </location>
</feature>
<comment type="catalytic activity">
    <reaction evidence="4">
        <text>biotin + L-lysyl-[protein] + ATP = N(6)-biotinyl-L-lysyl-[protein] + AMP + diphosphate + H(+)</text>
        <dbReference type="Rhea" id="RHEA:11756"/>
        <dbReference type="Rhea" id="RHEA-COMP:9752"/>
        <dbReference type="Rhea" id="RHEA-COMP:10505"/>
        <dbReference type="ChEBI" id="CHEBI:15378"/>
        <dbReference type="ChEBI" id="CHEBI:29969"/>
        <dbReference type="ChEBI" id="CHEBI:30616"/>
        <dbReference type="ChEBI" id="CHEBI:33019"/>
        <dbReference type="ChEBI" id="CHEBI:57586"/>
        <dbReference type="ChEBI" id="CHEBI:83144"/>
        <dbReference type="ChEBI" id="CHEBI:456215"/>
        <dbReference type="EC" id="6.3.4.15"/>
    </reaction>
</comment>
<keyword evidence="7" id="KW-1185">Reference proteome</keyword>
<keyword evidence="2" id="KW-0092">Biotin</keyword>
<dbReference type="Gene3D" id="3.30.930.10">
    <property type="entry name" value="Bira Bifunctional Protein, Domain 2"/>
    <property type="match status" value="1"/>
</dbReference>
<name>A0ABZ0HQ39_9HYPH</name>
<keyword evidence="1 6" id="KW-0436">Ligase</keyword>
<organism evidence="6 7">
    <name type="scientific">Methylocapsa polymorpha</name>
    <dbReference type="NCBI Taxonomy" id="3080828"/>
    <lineage>
        <taxon>Bacteria</taxon>
        <taxon>Pseudomonadati</taxon>
        <taxon>Pseudomonadota</taxon>
        <taxon>Alphaproteobacteria</taxon>
        <taxon>Hyphomicrobiales</taxon>
        <taxon>Beijerinckiaceae</taxon>
        <taxon>Methylocapsa</taxon>
    </lineage>
</organism>
<dbReference type="PROSITE" id="PS51733">
    <property type="entry name" value="BPL_LPL_CATALYTIC"/>
    <property type="match status" value="1"/>
</dbReference>